<dbReference type="InterPro" id="IPR016185">
    <property type="entry name" value="PreATP-grasp_dom_sf"/>
</dbReference>
<comment type="pathway">
    <text evidence="2 15">Lipid metabolism; malonyl-CoA biosynthesis; malonyl-CoA from acetyl-CoA: step 1/1.</text>
</comment>
<keyword evidence="6 15" id="KW-0436">Ligase</keyword>
<dbReference type="PROSITE" id="PS00866">
    <property type="entry name" value="CPSASE_1"/>
    <property type="match status" value="1"/>
</dbReference>
<keyword evidence="8 14" id="KW-0547">Nucleotide-binding</keyword>
<keyword evidence="15" id="KW-0444">Lipid biosynthesis</keyword>
<evidence type="ECO:0000256" key="4">
    <source>
        <dbReference type="ARBA" id="ARBA00013263"/>
    </source>
</evidence>
<evidence type="ECO:0000256" key="15">
    <source>
        <dbReference type="RuleBase" id="RU365063"/>
    </source>
</evidence>
<evidence type="ECO:0000256" key="1">
    <source>
        <dbReference type="ARBA" id="ARBA00003761"/>
    </source>
</evidence>
<evidence type="ECO:0000256" key="14">
    <source>
        <dbReference type="PROSITE-ProRule" id="PRU00409"/>
    </source>
</evidence>
<dbReference type="GO" id="GO:0006633">
    <property type="term" value="P:fatty acid biosynthetic process"/>
    <property type="evidence" value="ECO:0007669"/>
    <property type="project" value="UniProtKB-KW"/>
</dbReference>
<accession>A0A4R2HY15</accession>
<comment type="catalytic activity">
    <reaction evidence="13 15">
        <text>N(6)-biotinyl-L-lysyl-[protein] + hydrogencarbonate + ATP = N(6)-carboxybiotinyl-L-lysyl-[protein] + ADP + phosphate + H(+)</text>
        <dbReference type="Rhea" id="RHEA:13501"/>
        <dbReference type="Rhea" id="RHEA-COMP:10505"/>
        <dbReference type="Rhea" id="RHEA-COMP:10506"/>
        <dbReference type="ChEBI" id="CHEBI:15378"/>
        <dbReference type="ChEBI" id="CHEBI:17544"/>
        <dbReference type="ChEBI" id="CHEBI:30616"/>
        <dbReference type="ChEBI" id="CHEBI:43474"/>
        <dbReference type="ChEBI" id="CHEBI:83144"/>
        <dbReference type="ChEBI" id="CHEBI:83145"/>
        <dbReference type="ChEBI" id="CHEBI:456216"/>
        <dbReference type="EC" id="6.3.4.14"/>
    </reaction>
</comment>
<dbReference type="Pfam" id="PF00289">
    <property type="entry name" value="Biotin_carb_N"/>
    <property type="match status" value="1"/>
</dbReference>
<keyword evidence="15" id="KW-0276">Fatty acid metabolism</keyword>
<evidence type="ECO:0000256" key="12">
    <source>
        <dbReference type="ARBA" id="ARBA00033786"/>
    </source>
</evidence>
<dbReference type="PROSITE" id="PS50975">
    <property type="entry name" value="ATP_GRASP"/>
    <property type="match status" value="1"/>
</dbReference>
<reference evidence="18 19" key="1">
    <citation type="journal article" date="2015" name="Stand. Genomic Sci.">
        <title>Genomic Encyclopedia of Bacterial and Archaeal Type Strains, Phase III: the genomes of soil and plant-associated and newly described type strains.</title>
        <authorList>
            <person name="Whitman W.B."/>
            <person name="Woyke T."/>
            <person name="Klenk H.P."/>
            <person name="Zhou Y."/>
            <person name="Lilburn T.G."/>
            <person name="Beck B.J."/>
            <person name="De Vos P."/>
            <person name="Vandamme P."/>
            <person name="Eisen J.A."/>
            <person name="Garrity G."/>
            <person name="Hugenholtz P."/>
            <person name="Kyrpides N.C."/>
        </authorList>
    </citation>
    <scope>NUCLEOTIDE SEQUENCE [LARGE SCALE GENOMIC DNA]</scope>
    <source>
        <strain evidence="18 19">A3</strain>
    </source>
</reference>
<evidence type="ECO:0000256" key="7">
    <source>
        <dbReference type="ARBA" id="ARBA00022723"/>
    </source>
</evidence>
<dbReference type="FunFam" id="3.30.1490.20:FF:000018">
    <property type="entry name" value="Biotin carboxylase"/>
    <property type="match status" value="1"/>
</dbReference>
<evidence type="ECO:0000256" key="11">
    <source>
        <dbReference type="ARBA" id="ARBA00023267"/>
    </source>
</evidence>
<dbReference type="Proteomes" id="UP000294862">
    <property type="component" value="Unassembled WGS sequence"/>
</dbReference>
<dbReference type="PANTHER" id="PTHR48095">
    <property type="entry name" value="PYRUVATE CARBOXYLASE SUBUNIT A"/>
    <property type="match status" value="1"/>
</dbReference>
<dbReference type="InterPro" id="IPR011764">
    <property type="entry name" value="Biotin_carboxylation_dom"/>
</dbReference>
<dbReference type="Pfam" id="PF02786">
    <property type="entry name" value="CPSase_L_D2"/>
    <property type="match status" value="1"/>
</dbReference>
<evidence type="ECO:0000256" key="9">
    <source>
        <dbReference type="ARBA" id="ARBA00022840"/>
    </source>
</evidence>
<evidence type="ECO:0000313" key="19">
    <source>
        <dbReference type="Proteomes" id="UP000294862"/>
    </source>
</evidence>
<evidence type="ECO:0000256" key="5">
    <source>
        <dbReference type="ARBA" id="ARBA00017242"/>
    </source>
</evidence>
<dbReference type="NCBIfam" id="NF006367">
    <property type="entry name" value="PRK08591.1"/>
    <property type="match status" value="1"/>
</dbReference>
<dbReference type="EMBL" id="SLWQ01000014">
    <property type="protein sequence ID" value="TCO36126.1"/>
    <property type="molecule type" value="Genomic_DNA"/>
</dbReference>
<dbReference type="GO" id="GO:0005524">
    <property type="term" value="F:ATP binding"/>
    <property type="evidence" value="ECO:0007669"/>
    <property type="project" value="UniProtKB-UniRule"/>
</dbReference>
<dbReference type="SUPFAM" id="SSF51246">
    <property type="entry name" value="Rudiment single hybrid motif"/>
    <property type="match status" value="1"/>
</dbReference>
<evidence type="ECO:0000256" key="8">
    <source>
        <dbReference type="ARBA" id="ARBA00022741"/>
    </source>
</evidence>
<dbReference type="SUPFAM" id="SSF52440">
    <property type="entry name" value="PreATP-grasp domain"/>
    <property type="match status" value="1"/>
</dbReference>
<evidence type="ECO:0000313" key="18">
    <source>
        <dbReference type="EMBL" id="TCO36126.1"/>
    </source>
</evidence>
<dbReference type="InterPro" id="IPR011761">
    <property type="entry name" value="ATP-grasp"/>
</dbReference>
<keyword evidence="15" id="KW-0443">Lipid metabolism</keyword>
<feature type="domain" description="ATP-grasp" evidence="16">
    <location>
        <begin position="120"/>
        <end position="317"/>
    </location>
</feature>
<evidence type="ECO:0000256" key="6">
    <source>
        <dbReference type="ARBA" id="ARBA00022598"/>
    </source>
</evidence>
<keyword evidence="9 14" id="KW-0067">ATP-binding</keyword>
<dbReference type="SMART" id="SM00878">
    <property type="entry name" value="Biotin_carb_C"/>
    <property type="match status" value="1"/>
</dbReference>
<dbReference type="GO" id="GO:0004075">
    <property type="term" value="F:biotin carboxylase activity"/>
    <property type="evidence" value="ECO:0007669"/>
    <property type="project" value="UniProtKB-EC"/>
</dbReference>
<keyword evidence="11 15" id="KW-0092">Biotin</keyword>
<feature type="domain" description="Biotin carboxylation" evidence="17">
    <location>
        <begin position="1"/>
        <end position="445"/>
    </location>
</feature>
<comment type="subunit">
    <text evidence="3 15">Acetyl-CoA carboxylase is a heterohexamer of biotin carboxyl carrier protein, biotin carboxylase and the two subunits of carboxyl transferase in a 2:2 complex.</text>
</comment>
<evidence type="ECO:0000256" key="2">
    <source>
        <dbReference type="ARBA" id="ARBA00004956"/>
    </source>
</evidence>
<dbReference type="FunFam" id="3.40.50.20:FF:000010">
    <property type="entry name" value="Propionyl-CoA carboxylase subunit alpha"/>
    <property type="match status" value="1"/>
</dbReference>
<keyword evidence="19" id="KW-1185">Reference proteome</keyword>
<sequence length="455" mass="49332">MLDKVVIANRGEIALRVLRACHTLGIKTVAVHSTADRNLKHVGMADESICIGPPAAAESYLNIPRIIAAAEVTDAQAIHPGYGFLSENADFAERVEKSGFIFIGPTADVIRLMGDKVEAIRAMKAAGVPCVPGSGGPLGDDIATNTKIAREIGYPVIIKAAGGGGGRGMRVVHTEAHLSNAIQMTKSEAKAAFGNGEVYMEKFLENPRHVEIQVLADGQGNAIHLGERDCSMQRRHQKVVEEAPAPGITPEQRAEIGKVCVEACKRIGYRGAGTFEFLYENGRFYFIEMNTRIQVEHPVTELITGVDLVREQLLIAAGEKLTIRQEDIVLDGHAIECRINAEDPDTFMPSPGLVKRFECPGGPGVRVDTHVYDGYRIPPNYDSMIGKLIVHGRDRATAIARMRIALSEMVVEGIKTNVPLQQRIMADGGFQAGGQNIHYLEKRMAEAKEKAIGIG</sequence>
<dbReference type="Pfam" id="PF02785">
    <property type="entry name" value="Biotin_carb_C"/>
    <property type="match status" value="1"/>
</dbReference>
<dbReference type="InterPro" id="IPR004549">
    <property type="entry name" value="Acetyl_CoA_COase_biotin_COase"/>
</dbReference>
<dbReference type="SUPFAM" id="SSF56059">
    <property type="entry name" value="Glutathione synthetase ATP-binding domain-like"/>
    <property type="match status" value="1"/>
</dbReference>
<organism evidence="18 19">
    <name type="scientific">Dokdonella fugitiva</name>
    <dbReference type="NCBI Taxonomy" id="328517"/>
    <lineage>
        <taxon>Bacteria</taxon>
        <taxon>Pseudomonadati</taxon>
        <taxon>Pseudomonadota</taxon>
        <taxon>Gammaproteobacteria</taxon>
        <taxon>Lysobacterales</taxon>
        <taxon>Rhodanobacteraceae</taxon>
        <taxon>Dokdonella</taxon>
    </lineage>
</organism>
<evidence type="ECO:0000259" key="17">
    <source>
        <dbReference type="PROSITE" id="PS50979"/>
    </source>
</evidence>
<keyword evidence="10" id="KW-0460">Magnesium</keyword>
<dbReference type="PROSITE" id="PS50979">
    <property type="entry name" value="BC"/>
    <property type="match status" value="1"/>
</dbReference>
<dbReference type="InterPro" id="IPR051602">
    <property type="entry name" value="ACC_Biotin_Carboxylase"/>
</dbReference>
<dbReference type="InterPro" id="IPR005481">
    <property type="entry name" value="BC-like_N"/>
</dbReference>
<dbReference type="OrthoDB" id="9763189at2"/>
<keyword evidence="15" id="KW-0275">Fatty acid biosynthesis</keyword>
<comment type="function">
    <text evidence="1 15">This protein is a component of the acetyl coenzyme A carboxylase complex; first, biotin carboxylase catalyzes the carboxylation of the carrier protein and then the transcarboxylase transfers the carboxyl group to form malonyl-CoA.</text>
</comment>
<dbReference type="Gene3D" id="6.20.290.20">
    <property type="match status" value="1"/>
</dbReference>
<dbReference type="InterPro" id="IPR011054">
    <property type="entry name" value="Rudment_hybrid_motif"/>
</dbReference>
<evidence type="ECO:0000256" key="3">
    <source>
        <dbReference type="ARBA" id="ARBA00011750"/>
    </source>
</evidence>
<dbReference type="PROSITE" id="PS00867">
    <property type="entry name" value="CPSASE_2"/>
    <property type="match status" value="1"/>
</dbReference>
<dbReference type="InterPro" id="IPR005479">
    <property type="entry name" value="CPAse_ATP-bd"/>
</dbReference>
<dbReference type="EC" id="6.3.4.14" evidence="4 15"/>
<dbReference type="GO" id="GO:0046872">
    <property type="term" value="F:metal ion binding"/>
    <property type="evidence" value="ECO:0007669"/>
    <property type="project" value="UniProtKB-KW"/>
</dbReference>
<dbReference type="AlphaFoldDB" id="A0A4R2HY15"/>
<evidence type="ECO:0000256" key="10">
    <source>
        <dbReference type="ARBA" id="ARBA00022842"/>
    </source>
</evidence>
<protein>
    <recommendedName>
        <fullName evidence="5 15">Biotin carboxylase</fullName>
        <ecNumber evidence="4 15">6.3.4.14</ecNumber>
    </recommendedName>
    <alternativeName>
        <fullName evidence="12 15">Acetyl-coenzyme A carboxylase biotin carboxylase subunit A</fullName>
    </alternativeName>
</protein>
<name>A0A4R2HY15_9GAMM</name>
<evidence type="ECO:0000259" key="16">
    <source>
        <dbReference type="PROSITE" id="PS50975"/>
    </source>
</evidence>
<dbReference type="NCBIfam" id="TIGR00514">
    <property type="entry name" value="accC"/>
    <property type="match status" value="1"/>
</dbReference>
<dbReference type="InterPro" id="IPR005482">
    <property type="entry name" value="Biotin_COase_C"/>
</dbReference>
<dbReference type="PANTHER" id="PTHR48095:SF2">
    <property type="entry name" value="BIOTIN CARBOXYLASE, CHLOROPLASTIC"/>
    <property type="match status" value="1"/>
</dbReference>
<dbReference type="Gene3D" id="3.30.470.20">
    <property type="entry name" value="ATP-grasp fold, B domain"/>
    <property type="match status" value="2"/>
</dbReference>
<gene>
    <name evidence="18" type="ORF">EV148_11448</name>
</gene>
<keyword evidence="7" id="KW-0479">Metal-binding</keyword>
<comment type="caution">
    <text evidence="18">The sequence shown here is derived from an EMBL/GenBank/DDBJ whole genome shotgun (WGS) entry which is preliminary data.</text>
</comment>
<dbReference type="UniPathway" id="UPA00655">
    <property type="reaction ID" value="UER00711"/>
</dbReference>
<dbReference type="GO" id="GO:2001295">
    <property type="term" value="P:malonyl-CoA biosynthetic process"/>
    <property type="evidence" value="ECO:0007669"/>
    <property type="project" value="UniProtKB-UniPathway"/>
</dbReference>
<evidence type="ECO:0000256" key="13">
    <source>
        <dbReference type="ARBA" id="ARBA00048600"/>
    </source>
</evidence>
<dbReference type="RefSeq" id="WP_132000149.1">
    <property type="nucleotide sequence ID" value="NZ_JACGXM010000004.1"/>
</dbReference>
<proteinExistence type="predicted"/>